<proteinExistence type="predicted"/>
<dbReference type="PANTHER" id="PTHR45931">
    <property type="entry name" value="SI:CH211-59O9.10"/>
    <property type="match status" value="1"/>
</dbReference>
<evidence type="ECO:0000256" key="1">
    <source>
        <dbReference type="ARBA" id="ARBA00022723"/>
    </source>
</evidence>
<feature type="transmembrane region" description="Helical" evidence="5">
    <location>
        <begin position="291"/>
        <end position="319"/>
    </location>
</feature>
<protein>
    <recommendedName>
        <fullName evidence="6">RING-type domain-containing protein</fullName>
    </recommendedName>
</protein>
<organism evidence="8 10">
    <name type="scientific">Adineta ricciae</name>
    <name type="common">Rotifer</name>
    <dbReference type="NCBI Taxonomy" id="249248"/>
    <lineage>
        <taxon>Eukaryota</taxon>
        <taxon>Metazoa</taxon>
        <taxon>Spiralia</taxon>
        <taxon>Gnathifera</taxon>
        <taxon>Rotifera</taxon>
        <taxon>Eurotatoria</taxon>
        <taxon>Bdelloidea</taxon>
        <taxon>Adinetida</taxon>
        <taxon>Adinetidae</taxon>
        <taxon>Adineta</taxon>
    </lineage>
</organism>
<dbReference type="Pfam" id="PF13639">
    <property type="entry name" value="zf-RING_2"/>
    <property type="match status" value="1"/>
</dbReference>
<dbReference type="InterPro" id="IPR001841">
    <property type="entry name" value="Znf_RING"/>
</dbReference>
<dbReference type="InterPro" id="IPR013083">
    <property type="entry name" value="Znf_RING/FYVE/PHD"/>
</dbReference>
<reference evidence="8" key="1">
    <citation type="submission" date="2021-02" db="EMBL/GenBank/DDBJ databases">
        <authorList>
            <person name="Nowell W R."/>
        </authorList>
    </citation>
    <scope>NUCLEOTIDE SEQUENCE</scope>
</reference>
<dbReference type="GO" id="GO:0008270">
    <property type="term" value="F:zinc ion binding"/>
    <property type="evidence" value="ECO:0007669"/>
    <property type="project" value="UniProtKB-KW"/>
</dbReference>
<dbReference type="Proteomes" id="UP000663828">
    <property type="component" value="Unassembled WGS sequence"/>
</dbReference>
<dbReference type="EMBL" id="CAJNOR010000512">
    <property type="protein sequence ID" value="CAF0935870.1"/>
    <property type="molecule type" value="Genomic_DNA"/>
</dbReference>
<accession>A0A814NCM0</accession>
<keyword evidence="1" id="KW-0479">Metal-binding</keyword>
<dbReference type="AlphaFoldDB" id="A0A814NCM0"/>
<feature type="transmembrane region" description="Helical" evidence="5">
    <location>
        <begin position="67"/>
        <end position="86"/>
    </location>
</feature>
<evidence type="ECO:0000313" key="10">
    <source>
        <dbReference type="Proteomes" id="UP000663852"/>
    </source>
</evidence>
<dbReference type="SMART" id="SM00184">
    <property type="entry name" value="RING"/>
    <property type="match status" value="1"/>
</dbReference>
<dbReference type="PROSITE" id="PS50089">
    <property type="entry name" value="ZF_RING_2"/>
    <property type="match status" value="1"/>
</dbReference>
<evidence type="ECO:0000313" key="9">
    <source>
        <dbReference type="Proteomes" id="UP000663828"/>
    </source>
</evidence>
<dbReference type="EMBL" id="CAJNOJ010000094">
    <property type="protein sequence ID" value="CAF1091316.1"/>
    <property type="molecule type" value="Genomic_DNA"/>
</dbReference>
<dbReference type="InterPro" id="IPR051834">
    <property type="entry name" value="RING_finger_E3_ligase"/>
</dbReference>
<dbReference type="Gene3D" id="3.30.40.10">
    <property type="entry name" value="Zinc/RING finger domain, C3HC4 (zinc finger)"/>
    <property type="match status" value="1"/>
</dbReference>
<dbReference type="Proteomes" id="UP000663852">
    <property type="component" value="Unassembled WGS sequence"/>
</dbReference>
<keyword evidence="5" id="KW-1133">Transmembrane helix</keyword>
<dbReference type="PANTHER" id="PTHR45931:SF3">
    <property type="entry name" value="RING ZINC FINGER-CONTAINING PROTEIN"/>
    <property type="match status" value="1"/>
</dbReference>
<evidence type="ECO:0000313" key="7">
    <source>
        <dbReference type="EMBL" id="CAF0935870.1"/>
    </source>
</evidence>
<feature type="transmembrane region" description="Helical" evidence="5">
    <location>
        <begin position="174"/>
        <end position="192"/>
    </location>
</feature>
<evidence type="ECO:0000256" key="4">
    <source>
        <dbReference type="PROSITE-ProRule" id="PRU00175"/>
    </source>
</evidence>
<comment type="caution">
    <text evidence="8">The sequence shown here is derived from an EMBL/GenBank/DDBJ whole genome shotgun (WGS) entry which is preliminary data.</text>
</comment>
<dbReference type="GO" id="GO:0061630">
    <property type="term" value="F:ubiquitin protein ligase activity"/>
    <property type="evidence" value="ECO:0007669"/>
    <property type="project" value="TreeGrafter"/>
</dbReference>
<feature type="transmembrane region" description="Helical" evidence="5">
    <location>
        <begin position="253"/>
        <end position="271"/>
    </location>
</feature>
<name>A0A814NCM0_ADIRI</name>
<feature type="transmembrane region" description="Helical" evidence="5">
    <location>
        <begin position="98"/>
        <end position="120"/>
    </location>
</feature>
<evidence type="ECO:0000259" key="6">
    <source>
        <dbReference type="PROSITE" id="PS50089"/>
    </source>
</evidence>
<sequence length="479" mass="53710">MSTTQTGDERANLTRTNPFISIANTYMHSDSINEARAAPAPIINNSDESPTWVDSLSRLDRLLSGSLLRLSYLVIDVILLSLGLYYGKNTCSPSSSVIVISICILVFASLELATICLFFIRNWRKREILVVGDTSSSGYSQRNMLHLLRFLCICVGTAFVFGSKTSSTTNCDAVRFYLGIVCFNTWVLWFIAPSKATLPTRRSLVSECLIRFLSILMPCLYIGFVLSAILKVHSSECIYSNVEDLYYRAPLKSFGYVGLLLNICIICDRIFDGVINQIFYRARNLRSIFLYLAAIRYLISYLITLCVVYYFSIGAVLLFSSRTDNSCRQVAPQLHKTLFTWQIICVFLPLIVWPLTCLLCCLGVTIGTCLAACLPESITVPLLAIIRERFPTAPGINTAEPPASPNVINALPDVTFGEISDQFDQKECVICRMEYEANEKVKRLPCGHLFHVECITKWLETTRVCATCRQRITSTSTNL</sequence>
<evidence type="ECO:0000256" key="5">
    <source>
        <dbReference type="SAM" id="Phobius"/>
    </source>
</evidence>
<gene>
    <name evidence="8" type="ORF">EDS130_LOCUS19490</name>
    <name evidence="7" type="ORF">XAT740_LOCUS9842</name>
</gene>
<feature type="transmembrane region" description="Helical" evidence="5">
    <location>
        <begin position="339"/>
        <end position="372"/>
    </location>
</feature>
<keyword evidence="9" id="KW-1185">Reference proteome</keyword>
<evidence type="ECO:0000313" key="8">
    <source>
        <dbReference type="EMBL" id="CAF1091316.1"/>
    </source>
</evidence>
<evidence type="ECO:0000256" key="3">
    <source>
        <dbReference type="ARBA" id="ARBA00022833"/>
    </source>
</evidence>
<feature type="domain" description="RING-type" evidence="6">
    <location>
        <begin position="428"/>
        <end position="469"/>
    </location>
</feature>
<dbReference type="GO" id="GO:0005634">
    <property type="term" value="C:nucleus"/>
    <property type="evidence" value="ECO:0007669"/>
    <property type="project" value="TreeGrafter"/>
</dbReference>
<dbReference type="SUPFAM" id="SSF57850">
    <property type="entry name" value="RING/U-box"/>
    <property type="match status" value="1"/>
</dbReference>
<keyword evidence="2 4" id="KW-0863">Zinc-finger</keyword>
<keyword evidence="5" id="KW-0812">Transmembrane</keyword>
<feature type="transmembrane region" description="Helical" evidence="5">
    <location>
        <begin position="144"/>
        <end position="162"/>
    </location>
</feature>
<keyword evidence="3" id="KW-0862">Zinc</keyword>
<keyword evidence="5" id="KW-0472">Membrane</keyword>
<feature type="transmembrane region" description="Helical" evidence="5">
    <location>
        <begin position="212"/>
        <end position="233"/>
    </location>
</feature>
<evidence type="ECO:0000256" key="2">
    <source>
        <dbReference type="ARBA" id="ARBA00022771"/>
    </source>
</evidence>
<dbReference type="OrthoDB" id="21204at2759"/>
<dbReference type="GO" id="GO:0006511">
    <property type="term" value="P:ubiquitin-dependent protein catabolic process"/>
    <property type="evidence" value="ECO:0007669"/>
    <property type="project" value="TreeGrafter"/>
</dbReference>